<dbReference type="Gene3D" id="1.10.10.10">
    <property type="entry name" value="Winged helix-like DNA-binding domain superfamily/Winged helix DNA-binding domain"/>
    <property type="match status" value="1"/>
</dbReference>
<keyword evidence="5" id="KW-0227">DNA damage</keyword>
<dbReference type="InterPro" id="IPR036388">
    <property type="entry name" value="WH-like_DNA-bd_sf"/>
</dbReference>
<dbReference type="PANTHER" id="PTHR10815">
    <property type="entry name" value="METHYLATED-DNA--PROTEIN-CYSTEINE METHYLTRANSFERASE"/>
    <property type="match status" value="1"/>
</dbReference>
<gene>
    <name evidence="12" type="primary">ada</name>
    <name evidence="12" type="ORF">HGT73_03540</name>
</gene>
<dbReference type="Pfam" id="PF02805">
    <property type="entry name" value="Ada_Zn_binding"/>
    <property type="match status" value="1"/>
</dbReference>
<organism evidence="12 13">
    <name type="scientific">Rosenbergiella australiborealis</name>
    <dbReference type="NCBI Taxonomy" id="1544696"/>
    <lineage>
        <taxon>Bacteria</taxon>
        <taxon>Pseudomonadati</taxon>
        <taxon>Pseudomonadota</taxon>
        <taxon>Gammaproteobacteria</taxon>
        <taxon>Enterobacterales</taxon>
        <taxon>Erwiniaceae</taxon>
        <taxon>Rosenbergiella</taxon>
    </lineage>
</organism>
<dbReference type="Pfam" id="PF12833">
    <property type="entry name" value="HTH_18"/>
    <property type="match status" value="1"/>
</dbReference>
<dbReference type="Proteomes" id="UP000786875">
    <property type="component" value="Unassembled WGS sequence"/>
</dbReference>
<dbReference type="SUPFAM" id="SSF57884">
    <property type="entry name" value="Ada DNA repair protein, N-terminal domain (N-Ada 10)"/>
    <property type="match status" value="1"/>
</dbReference>
<keyword evidence="3 12" id="KW-0489">Methyltransferase</keyword>
<dbReference type="GO" id="GO:0032259">
    <property type="term" value="P:methylation"/>
    <property type="evidence" value="ECO:0007669"/>
    <property type="project" value="UniProtKB-KW"/>
</dbReference>
<keyword evidence="12" id="KW-0238">DNA-binding</keyword>
<evidence type="ECO:0000256" key="3">
    <source>
        <dbReference type="ARBA" id="ARBA00022603"/>
    </source>
</evidence>
<proteinExistence type="predicted"/>
<dbReference type="InterPro" id="IPR016221">
    <property type="entry name" value="Bifunct_regulatory_prot_Ada"/>
</dbReference>
<dbReference type="InterPro" id="IPR036631">
    <property type="entry name" value="MGMT_N_sf"/>
</dbReference>
<evidence type="ECO:0000256" key="7">
    <source>
        <dbReference type="ARBA" id="ARBA00023159"/>
    </source>
</evidence>
<evidence type="ECO:0000259" key="11">
    <source>
        <dbReference type="PROSITE" id="PS01124"/>
    </source>
</evidence>
<evidence type="ECO:0000256" key="6">
    <source>
        <dbReference type="ARBA" id="ARBA00023015"/>
    </source>
</evidence>
<keyword evidence="13" id="KW-1185">Reference proteome</keyword>
<dbReference type="Gene3D" id="1.10.10.60">
    <property type="entry name" value="Homeodomain-like"/>
    <property type="match status" value="1"/>
</dbReference>
<feature type="domain" description="HTH araC/xylS-type" evidence="11">
    <location>
        <begin position="89"/>
        <end position="190"/>
    </location>
</feature>
<dbReference type="SUPFAM" id="SSF53155">
    <property type="entry name" value="Methylated DNA-protein cysteine methyltransferase domain"/>
    <property type="match status" value="1"/>
</dbReference>
<dbReference type="Gene3D" id="3.40.10.10">
    <property type="entry name" value="DNA Methylphosphotriester Repair Domain"/>
    <property type="match status" value="1"/>
</dbReference>
<dbReference type="InterPro" id="IPR008332">
    <property type="entry name" value="MethylG_MeTrfase_N"/>
</dbReference>
<evidence type="ECO:0000256" key="10">
    <source>
        <dbReference type="ARBA" id="ARBA00049348"/>
    </source>
</evidence>
<evidence type="ECO:0000256" key="4">
    <source>
        <dbReference type="ARBA" id="ARBA00022679"/>
    </source>
</evidence>
<dbReference type="NCBIfam" id="NF011964">
    <property type="entry name" value="PRK15435.1"/>
    <property type="match status" value="1"/>
</dbReference>
<dbReference type="InterPro" id="IPR009057">
    <property type="entry name" value="Homeodomain-like_sf"/>
</dbReference>
<dbReference type="InterPro" id="IPR004026">
    <property type="entry name" value="Ada_DNA_repair_Zn-bd"/>
</dbReference>
<sequence>MSENRGQTRLYLSDDERWQAIKSRDKTADDHFVYAVTTTGYYGLPSAARILPPRESVCYFTDSNAAQAAGYRASPPELPVTLTYPEKWLSIVEMVCNALDNADSAPSLASLAQQCGISQTYLHRLFKAVTGLTPKSYSAGLRACRLRTQLANPQQSVTEAIYQAGYNANSRVYESASGRLGMTPKRYREGGEGSTIYFALGQCSLGAILVAQSEKGICAISLGDDPEPLINQLQTQFPHAELRGGDNHYEQYIADVIRYIEQPRLTWHLPLDIQGTVFQERVWRALREIPIGTTASYSDIAERLGAPKAVRAVAQACAANRIAVIIPCHRVIRRDGSLSGYRWGIDRKQVLLSREKAHRNTD</sequence>
<dbReference type="InterPro" id="IPR036217">
    <property type="entry name" value="MethylDNA_cys_MeTrfase_DNAb"/>
</dbReference>
<dbReference type="NCBIfam" id="TIGR00589">
    <property type="entry name" value="ogt"/>
    <property type="match status" value="1"/>
</dbReference>
<dbReference type="PROSITE" id="PS01124">
    <property type="entry name" value="HTH_ARAC_FAMILY_2"/>
    <property type="match status" value="1"/>
</dbReference>
<reference evidence="12 13" key="1">
    <citation type="submission" date="2020-04" db="EMBL/GenBank/DDBJ databases">
        <title>Genome sequencing of Rosenbergiella species.</title>
        <authorList>
            <person name="Alvarez-Perez S."/>
            <person name="Lievens B."/>
        </authorList>
    </citation>
    <scope>NUCLEOTIDE SEQUENCE [LARGE SCALE GENOMIC DNA]</scope>
    <source>
        <strain evidence="12 13">CdVSA20.1</strain>
    </source>
</reference>
<dbReference type="GO" id="GO:0008168">
    <property type="term" value="F:methyltransferase activity"/>
    <property type="evidence" value="ECO:0007669"/>
    <property type="project" value="UniProtKB-KW"/>
</dbReference>
<evidence type="ECO:0000256" key="8">
    <source>
        <dbReference type="ARBA" id="ARBA00023163"/>
    </source>
</evidence>
<evidence type="ECO:0000313" key="12">
    <source>
        <dbReference type="EMBL" id="MBT0726463.1"/>
    </source>
</evidence>
<dbReference type="PANTHER" id="PTHR10815:SF14">
    <property type="entry name" value="BIFUNCTIONAL TRANSCRIPTIONAL ACTIVATOR_DNA REPAIR ENZYME ADA"/>
    <property type="match status" value="1"/>
</dbReference>
<dbReference type="RefSeq" id="WP_214212286.1">
    <property type="nucleotide sequence ID" value="NZ_JABBFO010000002.1"/>
</dbReference>
<dbReference type="EMBL" id="JABBFO010000002">
    <property type="protein sequence ID" value="MBT0726463.1"/>
    <property type="molecule type" value="Genomic_DNA"/>
</dbReference>
<keyword evidence="9" id="KW-0234">DNA repair</keyword>
<dbReference type="Gene3D" id="3.30.160.70">
    <property type="entry name" value="Methylated DNA-protein cysteine methyltransferase domain"/>
    <property type="match status" value="1"/>
</dbReference>
<comment type="catalytic activity">
    <reaction evidence="1">
        <text>a 4-O-methyl-thymidine in DNA + L-cysteinyl-[protein] = a thymidine in DNA + S-methyl-L-cysteinyl-[protein]</text>
        <dbReference type="Rhea" id="RHEA:53428"/>
        <dbReference type="Rhea" id="RHEA-COMP:10131"/>
        <dbReference type="Rhea" id="RHEA-COMP:10132"/>
        <dbReference type="Rhea" id="RHEA-COMP:13555"/>
        <dbReference type="Rhea" id="RHEA-COMP:13556"/>
        <dbReference type="ChEBI" id="CHEBI:29950"/>
        <dbReference type="ChEBI" id="CHEBI:82612"/>
        <dbReference type="ChEBI" id="CHEBI:137386"/>
        <dbReference type="ChEBI" id="CHEBI:137387"/>
        <dbReference type="EC" id="2.1.1.63"/>
    </reaction>
</comment>
<dbReference type="InterPro" id="IPR001497">
    <property type="entry name" value="MethylDNA_cys_MeTrfase_AS"/>
</dbReference>
<dbReference type="SMART" id="SM00342">
    <property type="entry name" value="HTH_ARAC"/>
    <property type="match status" value="1"/>
</dbReference>
<keyword evidence="4" id="KW-0808">Transferase</keyword>
<dbReference type="InterPro" id="IPR014048">
    <property type="entry name" value="MethylDNA_cys_MeTrfase_DNA-bd"/>
</dbReference>
<evidence type="ECO:0000256" key="1">
    <source>
        <dbReference type="ARBA" id="ARBA00001286"/>
    </source>
</evidence>
<comment type="caution">
    <text evidence="12">The sequence shown here is derived from an EMBL/GenBank/DDBJ whole genome shotgun (WGS) entry which is preliminary data.</text>
</comment>
<keyword evidence="6" id="KW-0805">Transcription regulation</keyword>
<evidence type="ECO:0000256" key="9">
    <source>
        <dbReference type="ARBA" id="ARBA00023204"/>
    </source>
</evidence>
<dbReference type="InterPro" id="IPR035451">
    <property type="entry name" value="Ada-like_dom_sf"/>
</dbReference>
<dbReference type="CDD" id="cd06445">
    <property type="entry name" value="ATase"/>
    <property type="match status" value="1"/>
</dbReference>
<evidence type="ECO:0000313" key="13">
    <source>
        <dbReference type="Proteomes" id="UP000786875"/>
    </source>
</evidence>
<dbReference type="PROSITE" id="PS00374">
    <property type="entry name" value="MGMT"/>
    <property type="match status" value="1"/>
</dbReference>
<dbReference type="Pfam" id="PF01035">
    <property type="entry name" value="DNA_binding_1"/>
    <property type="match status" value="1"/>
</dbReference>
<dbReference type="SUPFAM" id="SSF46689">
    <property type="entry name" value="Homeodomain-like"/>
    <property type="match status" value="1"/>
</dbReference>
<dbReference type="Pfam" id="PF02870">
    <property type="entry name" value="Methyltransf_1N"/>
    <property type="match status" value="1"/>
</dbReference>
<protein>
    <submittedName>
        <fullName evidence="12">Bifunctional DNA-binding transcriptional regulator/O6-methylguanine-DNA methyltransferase Ada</fullName>
    </submittedName>
</protein>
<evidence type="ECO:0000256" key="2">
    <source>
        <dbReference type="ARBA" id="ARBA00001947"/>
    </source>
</evidence>
<dbReference type="SUPFAM" id="SSF46767">
    <property type="entry name" value="Methylated DNA-protein cysteine methyltransferase, C-terminal domain"/>
    <property type="match status" value="1"/>
</dbReference>
<keyword evidence="7" id="KW-0010">Activator</keyword>
<evidence type="ECO:0000256" key="5">
    <source>
        <dbReference type="ARBA" id="ARBA00022763"/>
    </source>
</evidence>
<dbReference type="PIRSF" id="PIRSF000409">
    <property type="entry name" value="Ada"/>
    <property type="match status" value="1"/>
</dbReference>
<dbReference type="GO" id="GO:0003677">
    <property type="term" value="F:DNA binding"/>
    <property type="evidence" value="ECO:0007669"/>
    <property type="project" value="UniProtKB-KW"/>
</dbReference>
<comment type="cofactor">
    <cofactor evidence="2">
        <name>Zn(2+)</name>
        <dbReference type="ChEBI" id="CHEBI:29105"/>
    </cofactor>
</comment>
<comment type="catalytic activity">
    <reaction evidence="10">
        <text>a 6-O-methyl-2'-deoxyguanosine in DNA + L-cysteinyl-[protein] = S-methyl-L-cysteinyl-[protein] + a 2'-deoxyguanosine in DNA</text>
        <dbReference type="Rhea" id="RHEA:24000"/>
        <dbReference type="Rhea" id="RHEA-COMP:10131"/>
        <dbReference type="Rhea" id="RHEA-COMP:10132"/>
        <dbReference type="Rhea" id="RHEA-COMP:11367"/>
        <dbReference type="Rhea" id="RHEA-COMP:11368"/>
        <dbReference type="ChEBI" id="CHEBI:29950"/>
        <dbReference type="ChEBI" id="CHEBI:82612"/>
        <dbReference type="ChEBI" id="CHEBI:85445"/>
        <dbReference type="ChEBI" id="CHEBI:85448"/>
        <dbReference type="EC" id="2.1.1.63"/>
    </reaction>
</comment>
<name>A0ABS5T650_9GAMM</name>
<dbReference type="InterPro" id="IPR018060">
    <property type="entry name" value="HTH_AraC"/>
</dbReference>
<accession>A0ABS5T650</accession>
<keyword evidence="8" id="KW-0804">Transcription</keyword>